<evidence type="ECO:0000256" key="7">
    <source>
        <dbReference type="ARBA" id="ARBA00022741"/>
    </source>
</evidence>
<dbReference type="Proteomes" id="UP001243623">
    <property type="component" value="Chromosome"/>
</dbReference>
<keyword evidence="12" id="KW-1185">Reference proteome</keyword>
<keyword evidence="7" id="KW-0547">Nucleotide-binding</keyword>
<proteinExistence type="inferred from homology"/>
<dbReference type="GO" id="GO:0005737">
    <property type="term" value="C:cytoplasm"/>
    <property type="evidence" value="ECO:0007669"/>
    <property type="project" value="UniProtKB-SubCell"/>
</dbReference>
<dbReference type="RefSeq" id="WP_147667786.1">
    <property type="nucleotide sequence ID" value="NZ_CP120678.1"/>
</dbReference>
<evidence type="ECO:0000313" key="11">
    <source>
        <dbReference type="EMBL" id="WIW71505.1"/>
    </source>
</evidence>
<keyword evidence="5" id="KW-0819">tRNA processing</keyword>
<dbReference type="GO" id="GO:0005524">
    <property type="term" value="F:ATP binding"/>
    <property type="evidence" value="ECO:0007669"/>
    <property type="project" value="UniProtKB-KW"/>
</dbReference>
<dbReference type="KEGG" id="sgbi:P3F81_04140"/>
<dbReference type="Pfam" id="PF02367">
    <property type="entry name" value="TsaE"/>
    <property type="match status" value="1"/>
</dbReference>
<evidence type="ECO:0000256" key="5">
    <source>
        <dbReference type="ARBA" id="ARBA00022694"/>
    </source>
</evidence>
<dbReference type="InterPro" id="IPR003442">
    <property type="entry name" value="T6A_TsaE"/>
</dbReference>
<accession>A0A9Y2AKX6</accession>
<gene>
    <name evidence="11" type="primary">tsaE</name>
    <name evidence="11" type="ORF">P3F81_04140</name>
</gene>
<organism evidence="11 12">
    <name type="scientific">Selenobaculum gibii</name>
    <dbReference type="NCBI Taxonomy" id="3054208"/>
    <lineage>
        <taxon>Bacteria</taxon>
        <taxon>Bacillati</taxon>
        <taxon>Bacillota</taxon>
        <taxon>Negativicutes</taxon>
        <taxon>Selenomonadales</taxon>
        <taxon>Selenomonadaceae</taxon>
        <taxon>Selenobaculum</taxon>
    </lineage>
</organism>
<evidence type="ECO:0000256" key="3">
    <source>
        <dbReference type="ARBA" id="ARBA00019010"/>
    </source>
</evidence>
<keyword evidence="9" id="KW-0460">Magnesium</keyword>
<protein>
    <recommendedName>
        <fullName evidence="3">tRNA threonylcarbamoyladenosine biosynthesis protein TsaE</fullName>
    </recommendedName>
    <alternativeName>
        <fullName evidence="10">t(6)A37 threonylcarbamoyladenosine biosynthesis protein TsaE</fullName>
    </alternativeName>
</protein>
<sequence length="157" mass="18291">MIKIKTNSPEETFAFAKGLADLLKNGVVLCLKGDLGAGKTLFVQGLAKGFQVEEEVTSPTFSLMNVYHGRRAIYHFDLYRLESAEELYDIGFYEYTTLEDSIVIIEWPDKFPEELPEEYLWLEITRTENIDERLITIQLKGESYRQIYEELKQNCQF</sequence>
<keyword evidence="8" id="KW-0067">ATP-binding</keyword>
<dbReference type="NCBIfam" id="TIGR00150">
    <property type="entry name" value="T6A_YjeE"/>
    <property type="match status" value="1"/>
</dbReference>
<dbReference type="GO" id="GO:0002949">
    <property type="term" value="P:tRNA threonylcarbamoyladenosine modification"/>
    <property type="evidence" value="ECO:0007669"/>
    <property type="project" value="InterPro"/>
</dbReference>
<keyword evidence="6" id="KW-0479">Metal-binding</keyword>
<comment type="similarity">
    <text evidence="2">Belongs to the TsaE family.</text>
</comment>
<dbReference type="Gene3D" id="3.40.50.300">
    <property type="entry name" value="P-loop containing nucleotide triphosphate hydrolases"/>
    <property type="match status" value="1"/>
</dbReference>
<evidence type="ECO:0000313" key="12">
    <source>
        <dbReference type="Proteomes" id="UP001243623"/>
    </source>
</evidence>
<dbReference type="EMBL" id="CP120678">
    <property type="protein sequence ID" value="WIW71505.1"/>
    <property type="molecule type" value="Genomic_DNA"/>
</dbReference>
<dbReference type="AlphaFoldDB" id="A0A9Y2AKX6"/>
<evidence type="ECO:0000256" key="6">
    <source>
        <dbReference type="ARBA" id="ARBA00022723"/>
    </source>
</evidence>
<evidence type="ECO:0000256" key="9">
    <source>
        <dbReference type="ARBA" id="ARBA00022842"/>
    </source>
</evidence>
<evidence type="ECO:0000256" key="4">
    <source>
        <dbReference type="ARBA" id="ARBA00022490"/>
    </source>
</evidence>
<reference evidence="11" key="1">
    <citation type="submission" date="2023-03" db="EMBL/GenBank/DDBJ databases">
        <title>Selenobaculum gbiensis gen. nov. sp. nov., a new bacterium isolated from the gut microbiota of IBD patient.</title>
        <authorList>
            <person name="Yeo S."/>
            <person name="Park H."/>
            <person name="Huh C.S."/>
        </authorList>
    </citation>
    <scope>NUCLEOTIDE SEQUENCE</scope>
    <source>
        <strain evidence="11">ICN-92133</strain>
    </source>
</reference>
<dbReference type="PANTHER" id="PTHR33540">
    <property type="entry name" value="TRNA THREONYLCARBAMOYLADENOSINE BIOSYNTHESIS PROTEIN TSAE"/>
    <property type="match status" value="1"/>
</dbReference>
<dbReference type="PANTHER" id="PTHR33540:SF2">
    <property type="entry name" value="TRNA THREONYLCARBAMOYLADENOSINE BIOSYNTHESIS PROTEIN TSAE"/>
    <property type="match status" value="1"/>
</dbReference>
<evidence type="ECO:0000256" key="2">
    <source>
        <dbReference type="ARBA" id="ARBA00007599"/>
    </source>
</evidence>
<dbReference type="SUPFAM" id="SSF52540">
    <property type="entry name" value="P-loop containing nucleoside triphosphate hydrolases"/>
    <property type="match status" value="1"/>
</dbReference>
<evidence type="ECO:0000256" key="10">
    <source>
        <dbReference type="ARBA" id="ARBA00032441"/>
    </source>
</evidence>
<name>A0A9Y2AKX6_9FIRM</name>
<comment type="subcellular location">
    <subcellularLocation>
        <location evidence="1">Cytoplasm</location>
    </subcellularLocation>
</comment>
<evidence type="ECO:0000256" key="8">
    <source>
        <dbReference type="ARBA" id="ARBA00022840"/>
    </source>
</evidence>
<evidence type="ECO:0000256" key="1">
    <source>
        <dbReference type="ARBA" id="ARBA00004496"/>
    </source>
</evidence>
<dbReference type="GO" id="GO:0046872">
    <property type="term" value="F:metal ion binding"/>
    <property type="evidence" value="ECO:0007669"/>
    <property type="project" value="UniProtKB-KW"/>
</dbReference>
<keyword evidence="4" id="KW-0963">Cytoplasm</keyword>
<dbReference type="InterPro" id="IPR027417">
    <property type="entry name" value="P-loop_NTPase"/>
</dbReference>